<evidence type="ECO:0000259" key="2">
    <source>
        <dbReference type="Pfam" id="PF01458"/>
    </source>
</evidence>
<comment type="caution">
    <text evidence="4">The sequence shown here is derived from an EMBL/GenBank/DDBJ whole genome shotgun (WGS) entry which is preliminary data.</text>
</comment>
<evidence type="ECO:0000313" key="4">
    <source>
        <dbReference type="EMBL" id="GGN92115.1"/>
    </source>
</evidence>
<feature type="domain" description="SUF system FeS cluster assembly SufBD core" evidence="2">
    <location>
        <begin position="174"/>
        <end position="406"/>
    </location>
</feature>
<organism evidence="4 5">
    <name type="scientific">Saccharibacillus kuerlensis</name>
    <dbReference type="NCBI Taxonomy" id="459527"/>
    <lineage>
        <taxon>Bacteria</taxon>
        <taxon>Bacillati</taxon>
        <taxon>Bacillota</taxon>
        <taxon>Bacilli</taxon>
        <taxon>Bacillales</taxon>
        <taxon>Paenibacillaceae</taxon>
        <taxon>Saccharibacillus</taxon>
    </lineage>
</organism>
<dbReference type="InterPro" id="IPR037284">
    <property type="entry name" value="SUF_FeS_clus_asmbl_SufBD_sf"/>
</dbReference>
<dbReference type="RefSeq" id="WP_018975359.1">
    <property type="nucleotide sequence ID" value="NZ_BMLN01000001.1"/>
</dbReference>
<dbReference type="Pfam" id="PF01458">
    <property type="entry name" value="SUFBD_core"/>
    <property type="match status" value="1"/>
</dbReference>
<feature type="domain" description="SUF system FeS cluster assembly SufBD N-terminal" evidence="3">
    <location>
        <begin position="94"/>
        <end position="169"/>
    </location>
</feature>
<gene>
    <name evidence="4" type="ORF">GCM10010969_04250</name>
</gene>
<keyword evidence="5" id="KW-1185">Reference proteome</keyword>
<dbReference type="Proteomes" id="UP000606653">
    <property type="component" value="Unassembled WGS sequence"/>
</dbReference>
<dbReference type="InterPro" id="IPR055346">
    <property type="entry name" value="Fe-S_cluster_assembly_SufBD"/>
</dbReference>
<dbReference type="EMBL" id="BMLN01000001">
    <property type="protein sequence ID" value="GGN92115.1"/>
    <property type="molecule type" value="Genomic_DNA"/>
</dbReference>
<dbReference type="NCBIfam" id="TIGR01981">
    <property type="entry name" value="sufD"/>
    <property type="match status" value="1"/>
</dbReference>
<evidence type="ECO:0000259" key="3">
    <source>
        <dbReference type="Pfam" id="PF19295"/>
    </source>
</evidence>
<dbReference type="SUPFAM" id="SSF101960">
    <property type="entry name" value="Stabilizer of iron transporter SufD"/>
    <property type="match status" value="1"/>
</dbReference>
<reference evidence="5" key="1">
    <citation type="journal article" date="2019" name="Int. J. Syst. Evol. Microbiol.">
        <title>The Global Catalogue of Microorganisms (GCM) 10K type strain sequencing project: providing services to taxonomists for standard genome sequencing and annotation.</title>
        <authorList>
            <consortium name="The Broad Institute Genomics Platform"/>
            <consortium name="The Broad Institute Genome Sequencing Center for Infectious Disease"/>
            <person name="Wu L."/>
            <person name="Ma J."/>
        </authorList>
    </citation>
    <scope>NUCLEOTIDE SEQUENCE [LARGE SCALE GENOMIC DNA]</scope>
    <source>
        <strain evidence="5">CGMCC 1.6964</strain>
    </source>
</reference>
<dbReference type="InterPro" id="IPR045595">
    <property type="entry name" value="SufBD_N"/>
</dbReference>
<dbReference type="PANTHER" id="PTHR30508">
    <property type="entry name" value="FES CLUSTER ASSEMBLY PROTEIN SUF"/>
    <property type="match status" value="1"/>
</dbReference>
<dbReference type="PANTHER" id="PTHR30508:SF1">
    <property type="entry name" value="UPF0051 PROTEIN ABCI8, CHLOROPLASTIC-RELATED"/>
    <property type="match status" value="1"/>
</dbReference>
<dbReference type="InterPro" id="IPR011542">
    <property type="entry name" value="SUF_FeS_clus_asmbl_SufD"/>
</dbReference>
<proteinExistence type="inferred from homology"/>
<evidence type="ECO:0000313" key="5">
    <source>
        <dbReference type="Proteomes" id="UP000606653"/>
    </source>
</evidence>
<dbReference type="Pfam" id="PF19295">
    <property type="entry name" value="SufBD_N"/>
    <property type="match status" value="1"/>
</dbReference>
<evidence type="ECO:0000256" key="1">
    <source>
        <dbReference type="ARBA" id="ARBA00043967"/>
    </source>
</evidence>
<comment type="similarity">
    <text evidence="1">Belongs to the iron-sulfur cluster assembly SufBD family.</text>
</comment>
<protein>
    <submittedName>
        <fullName evidence="4">Fe-S cluster assembly protein SufD</fullName>
    </submittedName>
</protein>
<accession>A0ABQ2KSY4</accession>
<name>A0ABQ2KSY4_9BACL</name>
<dbReference type="InterPro" id="IPR000825">
    <property type="entry name" value="SUF_FeS_clus_asmbl_SufBD_core"/>
</dbReference>
<sequence length="433" mass="47023">MTLQTILPVQAAQIKEWAEARGEAAWLTERRLQALELAASLELPKPEKTKLDRWDLSGYGTFKAGEKVTSTDSLPTAAKDLIDEGTQNLIVQRNSGVVYATLSEELSAKGVIFTDLETAAREHEVLVKKHLGTAVKTSEHQVSALHYAAWNGGVFLYVPKNVEIEVPLQAVFLSDDASASFAPHILIVADTNSRVTYVDNYVSAGLNGTILHNGAVEVIALDGAKVQYATVHQLGKEVTDISYRRALLSNNSSIEWIIGEMNEGDTIADTATTLQGSGTNSDAKVIAIGSGSQKINYTTRAVHFGKSSESDMFTRAVMREEAQAIINGITKIEHGATKANGQQTEKVLMLSPKARGDANPILLIDEDDVMAGHAASAGKVNPEQIYYLMSRGISRADAERLIIYGFLAPTIAEIPLELLRTRLQRIVERKLGQ</sequence>